<feature type="domain" description="Polysaccharide lyase 8 N-terminal alpha-helical" evidence="8">
    <location>
        <begin position="67"/>
        <end position="372"/>
    </location>
</feature>
<dbReference type="GO" id="GO:0030246">
    <property type="term" value="F:carbohydrate binding"/>
    <property type="evidence" value="ECO:0007669"/>
    <property type="project" value="InterPro"/>
</dbReference>
<dbReference type="GO" id="GO:0016837">
    <property type="term" value="F:carbon-oxygen lyase activity, acting on polysaccharides"/>
    <property type="evidence" value="ECO:0007669"/>
    <property type="project" value="UniProtKB-ARBA"/>
</dbReference>
<dbReference type="InterPro" id="IPR006311">
    <property type="entry name" value="TAT_signal"/>
</dbReference>
<evidence type="ECO:0000256" key="4">
    <source>
        <dbReference type="PIRSR" id="PIRSR638970-1"/>
    </source>
</evidence>
<dbReference type="Gene3D" id="1.50.10.100">
    <property type="entry name" value="Chondroitin AC/alginate lyase"/>
    <property type="match status" value="1"/>
</dbReference>
<protein>
    <submittedName>
        <fullName evidence="9">Hyaluronate lyase</fullName>
    </submittedName>
</protein>
<feature type="active site" evidence="4">
    <location>
        <position position="337"/>
    </location>
</feature>
<feature type="active site" evidence="4">
    <location>
        <position position="283"/>
    </location>
</feature>
<feature type="signal peptide" evidence="5">
    <location>
        <begin position="1"/>
        <end position="20"/>
    </location>
</feature>
<accession>A0A1R0KFA6</accession>
<dbReference type="OrthoDB" id="6636047at2"/>
<evidence type="ECO:0000256" key="2">
    <source>
        <dbReference type="ARBA" id="ARBA00022729"/>
    </source>
</evidence>
<feature type="chain" id="PRO_5038770749" evidence="5">
    <location>
        <begin position="21"/>
        <end position="785"/>
    </location>
</feature>
<dbReference type="PANTHER" id="PTHR38481:SF1">
    <property type="entry name" value="HYALURONATE LYASE"/>
    <property type="match status" value="1"/>
</dbReference>
<keyword evidence="3 9" id="KW-0456">Lyase</keyword>
<dbReference type="Gene3D" id="2.60.220.10">
    <property type="entry name" value="Polysaccharide lyase family 8-like, C-terminal"/>
    <property type="match status" value="1"/>
</dbReference>
<name>A0A1R0KFA6_9PSEU</name>
<dbReference type="Gene3D" id="2.70.98.10">
    <property type="match status" value="1"/>
</dbReference>
<comment type="caution">
    <text evidence="9">The sequence shown here is derived from an EMBL/GenBank/DDBJ whole genome shotgun (WGS) entry which is preliminary data.</text>
</comment>
<sequence length="785" mass="83348">MSGFGYVGRRTALRSGAAAAASVALTTAIGSPSSARPASSVPAGTASIVTGYRELQTGINRPSAERAAALANLDRVARAYYDSMTVGGGPLWNDLPLGPGSEFTTSMYARLRAIAVNWGTPGGALAGDPAVLGRLKAALELLYAGDQYSEKTAEIGNWYTYEIGIPLYLLHILSTVANELTGDELAKYLKPVLKFSGNPNLRTNNPSVVETGANRADKSTISIVSGAILGDTERIKRGVGAFTDVEGGGAASVIAKLHRAAGDGFHTDGSFIQHDSVPYPGHYGIVLLTAVASAIHVTKGTEFELAADVREAAYALVPDTFAPFVYAGALMESVRGRFLSRQGESAHDIGHQLTGAVVLLARSASGKRKEELGGLAAKWITEDTFAPYLKIPDPERFAPGPDLVGIPGIEFAQELLATKIRPAPTIAAHRVFAQQDRMVHVTEGWSASLGVASSRISRYESVNSMNLHGWYTGDGSLYLFLPKAKGHFTDAYWPTVDPLLLPGTTAKAGPTPKLEQVPLTGKDHCGGVRWDARHGAHGLDFVSQDGTLTAKKSWFFTPSGVVCLGAGITDTSGERIRTTIENRNLGENGSGVLLADGRLVGGSESLRRKRWLHLEKVGGYVLLDASEVTALREDRTGTWRDVDKGANTKGTTVPYTRRYQKLVIEHGANPSGANYAYAVLPAASVLETIASAWTWRVRSNTATAQAIRLWDATLLANFFAAGSVDEVSVSGPASVALGRGSNGWRLAVSDPTQRQDVIKVTVRRKTVEVPVRGTFGATQVVSLGR</sequence>
<evidence type="ECO:0000313" key="9">
    <source>
        <dbReference type="EMBL" id="OLZ43829.1"/>
    </source>
</evidence>
<dbReference type="Pfam" id="PF02278">
    <property type="entry name" value="Lyase_8"/>
    <property type="match status" value="1"/>
</dbReference>
<dbReference type="InterPro" id="IPR008929">
    <property type="entry name" value="Chondroitin_lyas"/>
</dbReference>
<evidence type="ECO:0000256" key="3">
    <source>
        <dbReference type="ARBA" id="ARBA00023239"/>
    </source>
</evidence>
<dbReference type="STRING" id="76021.BS329_37915"/>
<keyword evidence="2 5" id="KW-0732">Signal</keyword>
<dbReference type="RefSeq" id="WP_076167952.1">
    <property type="nucleotide sequence ID" value="NZ_JBEZVB010000039.1"/>
</dbReference>
<evidence type="ECO:0000256" key="5">
    <source>
        <dbReference type="SAM" id="SignalP"/>
    </source>
</evidence>
<proteinExistence type="inferred from homology"/>
<dbReference type="InterPro" id="IPR004103">
    <property type="entry name" value="Lyase_8_C"/>
</dbReference>
<dbReference type="GO" id="GO:0005576">
    <property type="term" value="C:extracellular region"/>
    <property type="evidence" value="ECO:0007669"/>
    <property type="project" value="InterPro"/>
</dbReference>
<reference evidence="9 10" key="1">
    <citation type="submission" date="2016-01" db="EMBL/GenBank/DDBJ databases">
        <title>Amycolatopsis coloradensis genome sequencing and assembly.</title>
        <authorList>
            <person name="Mayilraj S."/>
        </authorList>
    </citation>
    <scope>NUCLEOTIDE SEQUENCE [LARGE SCALE GENOMIC DNA]</scope>
    <source>
        <strain evidence="9 10">DSM 44225</strain>
    </source>
</reference>
<comment type="similarity">
    <text evidence="1">Belongs to the polysaccharide lyase 8 family.</text>
</comment>
<dbReference type="InterPro" id="IPR011071">
    <property type="entry name" value="Lyase_8-like_C"/>
</dbReference>
<dbReference type="Proteomes" id="UP000187486">
    <property type="component" value="Unassembled WGS sequence"/>
</dbReference>
<gene>
    <name evidence="9" type="ORF">BS329_37915</name>
</gene>
<feature type="domain" description="Polysaccharide lyase family 8 C-terminal" evidence="7">
    <location>
        <begin position="697"/>
        <end position="757"/>
    </location>
</feature>
<dbReference type="CDD" id="cd01083">
    <property type="entry name" value="GAG_Lyase"/>
    <property type="match status" value="1"/>
</dbReference>
<evidence type="ECO:0000313" key="10">
    <source>
        <dbReference type="Proteomes" id="UP000187486"/>
    </source>
</evidence>
<dbReference type="InterPro" id="IPR014718">
    <property type="entry name" value="GH-type_carb-bd"/>
</dbReference>
<dbReference type="PANTHER" id="PTHR38481">
    <property type="entry name" value="HYALURONATE LYASE"/>
    <property type="match status" value="1"/>
</dbReference>
<evidence type="ECO:0000256" key="1">
    <source>
        <dbReference type="ARBA" id="ARBA00006699"/>
    </source>
</evidence>
<feature type="active site" evidence="4">
    <location>
        <position position="274"/>
    </location>
</feature>
<dbReference type="SUPFAM" id="SSF74650">
    <property type="entry name" value="Galactose mutarotase-like"/>
    <property type="match status" value="1"/>
</dbReference>
<dbReference type="Pfam" id="PF02884">
    <property type="entry name" value="Lyase_8_C"/>
    <property type="match status" value="1"/>
</dbReference>
<dbReference type="EMBL" id="MQUQ01000029">
    <property type="protein sequence ID" value="OLZ43829.1"/>
    <property type="molecule type" value="Genomic_DNA"/>
</dbReference>
<organism evidence="9 10">
    <name type="scientific">Amycolatopsis coloradensis</name>
    <dbReference type="NCBI Taxonomy" id="76021"/>
    <lineage>
        <taxon>Bacteria</taxon>
        <taxon>Bacillati</taxon>
        <taxon>Actinomycetota</taxon>
        <taxon>Actinomycetes</taxon>
        <taxon>Pseudonocardiales</taxon>
        <taxon>Pseudonocardiaceae</taxon>
        <taxon>Amycolatopsis</taxon>
    </lineage>
</organism>
<dbReference type="Pfam" id="PF08124">
    <property type="entry name" value="Lyase_8_N"/>
    <property type="match status" value="1"/>
</dbReference>
<evidence type="ECO:0000259" key="8">
    <source>
        <dbReference type="Pfam" id="PF08124"/>
    </source>
</evidence>
<dbReference type="SUPFAM" id="SSF49863">
    <property type="entry name" value="Hyaluronate lyase-like, C-terminal domain"/>
    <property type="match status" value="1"/>
</dbReference>
<dbReference type="PROSITE" id="PS51318">
    <property type="entry name" value="TAT"/>
    <property type="match status" value="1"/>
</dbReference>
<feature type="domain" description="Polysaccharide lyase family 8 central" evidence="6">
    <location>
        <begin position="429"/>
        <end position="684"/>
    </location>
</feature>
<dbReference type="SUPFAM" id="SSF48230">
    <property type="entry name" value="Chondroitin AC/alginate lyase"/>
    <property type="match status" value="1"/>
</dbReference>
<evidence type="ECO:0000259" key="7">
    <source>
        <dbReference type="Pfam" id="PF02884"/>
    </source>
</evidence>
<dbReference type="InterPro" id="IPR012970">
    <property type="entry name" value="Lyase_8_alpha_N"/>
</dbReference>
<evidence type="ECO:0000259" key="6">
    <source>
        <dbReference type="Pfam" id="PF02278"/>
    </source>
</evidence>
<dbReference type="GO" id="GO:0005975">
    <property type="term" value="P:carbohydrate metabolic process"/>
    <property type="evidence" value="ECO:0007669"/>
    <property type="project" value="InterPro"/>
</dbReference>
<dbReference type="InterPro" id="IPR038970">
    <property type="entry name" value="Lyase_8"/>
</dbReference>
<dbReference type="InterPro" id="IPR011013">
    <property type="entry name" value="Gal_mutarotase_sf_dom"/>
</dbReference>
<dbReference type="AlphaFoldDB" id="A0A1R0KFA6"/>
<keyword evidence="10" id="KW-1185">Reference proteome</keyword>
<dbReference type="InterPro" id="IPR003159">
    <property type="entry name" value="Lyase_8_central_dom"/>
</dbReference>